<evidence type="ECO:0000313" key="6">
    <source>
        <dbReference type="EMBL" id="ATZ28238.1"/>
    </source>
</evidence>
<dbReference type="PANTHER" id="PTHR23513">
    <property type="entry name" value="INTEGRAL MEMBRANE EFFLUX PROTEIN-RELATED"/>
    <property type="match status" value="1"/>
</dbReference>
<keyword evidence="4" id="KW-1133">Transmembrane helix</keyword>
<keyword evidence="5" id="KW-0472">Membrane</keyword>
<dbReference type="GO" id="GO:0005886">
    <property type="term" value="C:plasma membrane"/>
    <property type="evidence" value="ECO:0007669"/>
    <property type="project" value="UniProtKB-SubCell"/>
</dbReference>
<evidence type="ECO:0000256" key="1">
    <source>
        <dbReference type="ARBA" id="ARBA00004651"/>
    </source>
</evidence>
<dbReference type="PANTHER" id="PTHR23513:SF11">
    <property type="entry name" value="STAPHYLOFERRIN A TRANSPORTER"/>
    <property type="match status" value="1"/>
</dbReference>
<dbReference type="KEGG" id="slx:SLAV_32330"/>
<protein>
    <submittedName>
        <fullName evidence="6">Major Facilitator Superfamily protein</fullName>
    </submittedName>
</protein>
<evidence type="ECO:0000256" key="4">
    <source>
        <dbReference type="ARBA" id="ARBA00022989"/>
    </source>
</evidence>
<dbReference type="Proteomes" id="UP000231791">
    <property type="component" value="Chromosome"/>
</dbReference>
<organism evidence="6 7">
    <name type="scientific">Streptomyces lavendulae subsp. lavendulae</name>
    <dbReference type="NCBI Taxonomy" id="58340"/>
    <lineage>
        <taxon>Bacteria</taxon>
        <taxon>Bacillati</taxon>
        <taxon>Actinomycetota</taxon>
        <taxon>Actinomycetes</taxon>
        <taxon>Kitasatosporales</taxon>
        <taxon>Streptomycetaceae</taxon>
        <taxon>Streptomyces</taxon>
    </lineage>
</organism>
<gene>
    <name evidence="6" type="ORF">SLAV_32330</name>
</gene>
<dbReference type="RefSeq" id="WP_030232817.1">
    <property type="nucleotide sequence ID" value="NZ_CP024985.1"/>
</dbReference>
<dbReference type="InterPro" id="IPR036259">
    <property type="entry name" value="MFS_trans_sf"/>
</dbReference>
<dbReference type="InterPro" id="IPR011701">
    <property type="entry name" value="MFS"/>
</dbReference>
<sequence length="424" mass="41128">MGGFGRYLAAALTARFASEGMGMGVVLLALERTGSAAHGAFVLTAWMAPHVLAAPLAGAAAARARRPRLFYAGALAGFTAAVAALAVLLGRAPVPVVLAVAVLGGSCGPVVTGGLSSLVAGLVPEGPRRDRAYGWDASTYNAASVLAPAAVGLAGAVVSAGPAMGVLAVSAALAAALAASLPYEDPHGRPREDAYEDQGAGPPPEAPRAGLGAGLATLWRVRELRAITSATTLAFVGVGALTTTSVLLARGLGRPGAGGVLMTAFAVGALAGSLTLGRMTSVAPGRLARWAMAGTGAALGVAAFTPSVALTAAAFAAAGVCDGPLLTATLRIRSEHAPGAVRAQVFTLGAGLKVTAASTGAALVGLAAAAPPWTLLLGIAVLQLAAAALHLLVSARGRVGGVPATGRSAASATAPAGRRTPGGP</sequence>
<dbReference type="GeneID" id="49387452"/>
<dbReference type="AlphaFoldDB" id="A0A2K8PP41"/>
<comment type="subcellular location">
    <subcellularLocation>
        <location evidence="1">Cell membrane</location>
        <topology evidence="1">Multi-pass membrane protein</topology>
    </subcellularLocation>
</comment>
<dbReference type="EMBL" id="CP024985">
    <property type="protein sequence ID" value="ATZ28238.1"/>
    <property type="molecule type" value="Genomic_DNA"/>
</dbReference>
<evidence type="ECO:0000256" key="5">
    <source>
        <dbReference type="ARBA" id="ARBA00023136"/>
    </source>
</evidence>
<dbReference type="Gene3D" id="1.20.1250.20">
    <property type="entry name" value="MFS general substrate transporter like domains"/>
    <property type="match status" value="1"/>
</dbReference>
<dbReference type="SUPFAM" id="SSF103473">
    <property type="entry name" value="MFS general substrate transporter"/>
    <property type="match status" value="1"/>
</dbReference>
<name>A0A2K8PP41_STRLA</name>
<dbReference type="OrthoDB" id="3690525at2"/>
<proteinExistence type="predicted"/>
<keyword evidence="3" id="KW-0812">Transmembrane</keyword>
<evidence type="ECO:0000256" key="2">
    <source>
        <dbReference type="ARBA" id="ARBA00022475"/>
    </source>
</evidence>
<keyword evidence="7" id="KW-1185">Reference proteome</keyword>
<accession>A0A2K8PP41</accession>
<dbReference type="GO" id="GO:0022857">
    <property type="term" value="F:transmembrane transporter activity"/>
    <property type="evidence" value="ECO:0007669"/>
    <property type="project" value="InterPro"/>
</dbReference>
<dbReference type="Pfam" id="PF07690">
    <property type="entry name" value="MFS_1"/>
    <property type="match status" value="1"/>
</dbReference>
<reference evidence="6 7" key="1">
    <citation type="submission" date="2017-11" db="EMBL/GenBank/DDBJ databases">
        <title>Complete genome sequence of Streptomyces lavendulae subsp. lavendulae CCM 3239 (formerly 'Streptomyces aureofaciens CCM 3239'), the producer of the angucycline-type antibiotic auricin.</title>
        <authorList>
            <person name="Busche T."/>
            <person name="Novakova R."/>
            <person name="Al'Dilaimi A."/>
            <person name="Homerova D."/>
            <person name="Feckova L."/>
            <person name="Rezuchova B."/>
            <person name="Mingyar E."/>
            <person name="Csolleiova D."/>
            <person name="Bekeova C."/>
            <person name="Winkler A."/>
            <person name="Sevcikova B."/>
            <person name="Kalinowski J."/>
            <person name="Kormanec J."/>
            <person name="Ruckert C."/>
        </authorList>
    </citation>
    <scope>NUCLEOTIDE SEQUENCE [LARGE SCALE GENOMIC DNA]</scope>
    <source>
        <strain evidence="6 7">CCM 3239</strain>
    </source>
</reference>
<evidence type="ECO:0000313" key="7">
    <source>
        <dbReference type="Proteomes" id="UP000231791"/>
    </source>
</evidence>
<keyword evidence="2" id="KW-1003">Cell membrane</keyword>
<evidence type="ECO:0000256" key="3">
    <source>
        <dbReference type="ARBA" id="ARBA00022692"/>
    </source>
</evidence>